<evidence type="ECO:0000256" key="4">
    <source>
        <dbReference type="PROSITE-ProRule" id="PRU01024"/>
    </source>
</evidence>
<dbReference type="GO" id="GO:0003723">
    <property type="term" value="F:RNA binding"/>
    <property type="evidence" value="ECO:0007669"/>
    <property type="project" value="UniProtKB-KW"/>
</dbReference>
<name>A0A2T4CX23_9GAMM</name>
<dbReference type="PROSITE" id="PS01230">
    <property type="entry name" value="TRMA_1"/>
    <property type="match status" value="1"/>
</dbReference>
<dbReference type="CDD" id="cd02440">
    <property type="entry name" value="AdoMet_MTases"/>
    <property type="match status" value="1"/>
</dbReference>
<feature type="binding site" evidence="4">
    <location>
        <position position="10"/>
    </location>
    <ligand>
        <name>S-adenosyl-L-methionine</name>
        <dbReference type="ChEBI" id="CHEBI:59789"/>
    </ligand>
</feature>
<evidence type="ECO:0000256" key="1">
    <source>
        <dbReference type="ARBA" id="ARBA00022603"/>
    </source>
</evidence>
<dbReference type="PANTHER" id="PTHR11061:SF49">
    <property type="entry name" value="23S RRNA (URACIL(1939)-C(5))-METHYLTRANSFERASE RLMD"/>
    <property type="match status" value="1"/>
</dbReference>
<dbReference type="InterPro" id="IPR030391">
    <property type="entry name" value="MeTrfase_TrmA_CS"/>
</dbReference>
<accession>A0A2T4CX23</accession>
<sequence>MPYAPGDFIQANAAISEGMVQQALRWLDPRPKDAILELYAGTGNFSIPIAATGAKLTAVEGVGRMVERLQANLTEALGQGHNGTAIQADLNQPQITLPAAEPRYTKALLDPARSGAQHAVAMLAKREIPRIIYVSCAPDTLARDAGYLHEHGYRIKQAQVVDMFPQTHHIETIVWFERES</sequence>
<dbReference type="PROSITE" id="PS51687">
    <property type="entry name" value="SAM_MT_RNA_M5U"/>
    <property type="match status" value="1"/>
</dbReference>
<dbReference type="Gene3D" id="3.40.50.150">
    <property type="entry name" value="Vaccinia Virus protein VP39"/>
    <property type="match status" value="1"/>
</dbReference>
<comment type="similarity">
    <text evidence="4">Belongs to the class I-like SAM-binding methyltransferase superfamily. RNA M5U methyltransferase family.</text>
</comment>
<keyword evidence="2 4" id="KW-0808">Transferase</keyword>
<dbReference type="PROSITE" id="PS01231">
    <property type="entry name" value="TRMA_2"/>
    <property type="match status" value="1"/>
</dbReference>
<dbReference type="PANTHER" id="PTHR11061">
    <property type="entry name" value="RNA M5U METHYLTRANSFERASE"/>
    <property type="match status" value="1"/>
</dbReference>
<reference evidence="6" key="1">
    <citation type="submission" date="2018-03" db="EMBL/GenBank/DDBJ databases">
        <title>Cross-interface Injection: A General Nanoliter Liquid Handling Method Applied to Single Cells Genome Amplification Automated Nanoliter Liquid Handling Applied to Single Cell Multiple Displacement Amplification.</title>
        <authorList>
            <person name="Yun J."/>
            <person name="Xu P."/>
            <person name="Xu J."/>
            <person name="Dai X."/>
            <person name="Wang Y."/>
            <person name="Zheng X."/>
            <person name="Cao C."/>
            <person name="Yi Q."/>
            <person name="Zhu Y."/>
            <person name="Wang L."/>
            <person name="Dong Z."/>
            <person name="Huang Y."/>
            <person name="Huang L."/>
            <person name="Du W."/>
        </authorList>
    </citation>
    <scope>NUCLEOTIDE SEQUENCE [LARGE SCALE GENOMIC DNA]</scope>
    <source>
        <strain evidence="6">Z-D3-2</strain>
    </source>
</reference>
<keyword evidence="1 4" id="KW-0489">Methyltransferase</keyword>
<dbReference type="GO" id="GO:0070475">
    <property type="term" value="P:rRNA base methylation"/>
    <property type="evidence" value="ECO:0007669"/>
    <property type="project" value="TreeGrafter"/>
</dbReference>
<dbReference type="InterPro" id="IPR029063">
    <property type="entry name" value="SAM-dependent_MTases_sf"/>
</dbReference>
<feature type="binding site" evidence="4">
    <location>
        <position position="60"/>
    </location>
    <ligand>
        <name>S-adenosyl-L-methionine</name>
        <dbReference type="ChEBI" id="CHEBI:59789"/>
    </ligand>
</feature>
<dbReference type="InterPro" id="IPR030390">
    <property type="entry name" value="MeTrfase_TrmA_AS"/>
</dbReference>
<feature type="binding site" evidence="4">
    <location>
        <position position="39"/>
    </location>
    <ligand>
        <name>S-adenosyl-L-methionine</name>
        <dbReference type="ChEBI" id="CHEBI:59789"/>
    </ligand>
</feature>
<keyword evidence="3 4" id="KW-0949">S-adenosyl-L-methionine</keyword>
<dbReference type="AlphaFoldDB" id="A0A2T4CX23"/>
<evidence type="ECO:0008006" key="7">
    <source>
        <dbReference type="Google" id="ProtNLM"/>
    </source>
</evidence>
<proteinExistence type="inferred from homology"/>
<dbReference type="GO" id="GO:0070041">
    <property type="term" value="F:rRNA (uridine-C5-)-methyltransferase activity"/>
    <property type="evidence" value="ECO:0007669"/>
    <property type="project" value="TreeGrafter"/>
</dbReference>
<gene>
    <name evidence="6" type="ORF">C9940_03955</name>
</gene>
<evidence type="ECO:0000256" key="3">
    <source>
        <dbReference type="ARBA" id="ARBA00022691"/>
    </source>
</evidence>
<organism evidence="6">
    <name type="scientific">Pseudidiomarina aestuarii</name>
    <dbReference type="NCBI Taxonomy" id="624146"/>
    <lineage>
        <taxon>Bacteria</taxon>
        <taxon>Pseudomonadati</taxon>
        <taxon>Pseudomonadota</taxon>
        <taxon>Gammaproteobacteria</taxon>
        <taxon>Alteromonadales</taxon>
        <taxon>Idiomarinaceae</taxon>
        <taxon>Pseudidiomarina</taxon>
    </lineage>
</organism>
<feature type="active site" description="Nucleophile" evidence="4">
    <location>
        <position position="136"/>
    </location>
</feature>
<comment type="caution">
    <text evidence="6">The sequence shown here is derived from an EMBL/GenBank/DDBJ whole genome shotgun (WGS) entry which is preliminary data.</text>
</comment>
<evidence type="ECO:0000256" key="2">
    <source>
        <dbReference type="ARBA" id="ARBA00022679"/>
    </source>
</evidence>
<feature type="binding site" evidence="4">
    <location>
        <position position="110"/>
    </location>
    <ligand>
        <name>S-adenosyl-L-methionine</name>
        <dbReference type="ChEBI" id="CHEBI:59789"/>
    </ligand>
</feature>
<dbReference type="SUPFAM" id="SSF53335">
    <property type="entry name" value="S-adenosyl-L-methionine-dependent methyltransferases"/>
    <property type="match status" value="1"/>
</dbReference>
<dbReference type="EMBL" id="PYVN01000043">
    <property type="protein sequence ID" value="PTB86062.1"/>
    <property type="molecule type" value="Genomic_DNA"/>
</dbReference>
<protein>
    <recommendedName>
        <fullName evidence="7">23S rRNA (Uracil(1939)-C(5))-methyltransferase RlmD</fullName>
    </recommendedName>
</protein>
<feature type="active site" evidence="5">
    <location>
        <position position="136"/>
    </location>
</feature>
<evidence type="ECO:0000313" key="6">
    <source>
        <dbReference type="EMBL" id="PTB86062.1"/>
    </source>
</evidence>
<dbReference type="Pfam" id="PF05958">
    <property type="entry name" value="tRNA_U5-meth_tr"/>
    <property type="match status" value="2"/>
</dbReference>
<evidence type="ECO:0000256" key="5">
    <source>
        <dbReference type="PROSITE-ProRule" id="PRU10015"/>
    </source>
</evidence>
<dbReference type="InterPro" id="IPR010280">
    <property type="entry name" value="U5_MeTrfase_fam"/>
</dbReference>